<reference evidence="2 3" key="1">
    <citation type="journal article" date="2024" name="BMC Genomics">
        <title>De novo assembly and annotation of Popillia japonica's genome with initial clues to its potential as an invasive pest.</title>
        <authorList>
            <person name="Cucini C."/>
            <person name="Boschi S."/>
            <person name="Funari R."/>
            <person name="Cardaioli E."/>
            <person name="Iannotti N."/>
            <person name="Marturano G."/>
            <person name="Paoli F."/>
            <person name="Bruttini M."/>
            <person name="Carapelli A."/>
            <person name="Frati F."/>
            <person name="Nardi F."/>
        </authorList>
    </citation>
    <scope>NUCLEOTIDE SEQUENCE [LARGE SCALE GENOMIC DNA]</scope>
    <source>
        <strain evidence="2">DMR45628</strain>
    </source>
</reference>
<dbReference type="AlphaFoldDB" id="A0AAW1KMH5"/>
<evidence type="ECO:0000313" key="2">
    <source>
        <dbReference type="EMBL" id="KAK9720987.1"/>
    </source>
</evidence>
<organism evidence="2 3">
    <name type="scientific">Popillia japonica</name>
    <name type="common">Japanese beetle</name>
    <dbReference type="NCBI Taxonomy" id="7064"/>
    <lineage>
        <taxon>Eukaryota</taxon>
        <taxon>Metazoa</taxon>
        <taxon>Ecdysozoa</taxon>
        <taxon>Arthropoda</taxon>
        <taxon>Hexapoda</taxon>
        <taxon>Insecta</taxon>
        <taxon>Pterygota</taxon>
        <taxon>Neoptera</taxon>
        <taxon>Endopterygota</taxon>
        <taxon>Coleoptera</taxon>
        <taxon>Polyphaga</taxon>
        <taxon>Scarabaeiformia</taxon>
        <taxon>Scarabaeidae</taxon>
        <taxon>Rutelinae</taxon>
        <taxon>Popillia</taxon>
    </lineage>
</organism>
<feature type="region of interest" description="Disordered" evidence="1">
    <location>
        <begin position="1"/>
        <end position="33"/>
    </location>
</feature>
<dbReference type="EMBL" id="JASPKY010000205">
    <property type="protein sequence ID" value="KAK9720987.1"/>
    <property type="molecule type" value="Genomic_DNA"/>
</dbReference>
<dbReference type="Proteomes" id="UP001458880">
    <property type="component" value="Unassembled WGS sequence"/>
</dbReference>
<comment type="caution">
    <text evidence="2">The sequence shown here is derived from an EMBL/GenBank/DDBJ whole genome shotgun (WGS) entry which is preliminary data.</text>
</comment>
<protein>
    <submittedName>
        <fullName evidence="2">Uncharacterized protein</fullName>
    </submittedName>
</protein>
<gene>
    <name evidence="2" type="ORF">QE152_g21776</name>
</gene>
<name>A0AAW1KMH5_POPJA</name>
<proteinExistence type="predicted"/>
<keyword evidence="3" id="KW-1185">Reference proteome</keyword>
<evidence type="ECO:0000313" key="3">
    <source>
        <dbReference type="Proteomes" id="UP001458880"/>
    </source>
</evidence>
<accession>A0AAW1KMH5</accession>
<sequence length="83" mass="9439">MEGEAAKRRKASNLFQSDSEDEGEVVLQDESNTDNIDWFEEDRNIENDKLTLTKDCLEKPLCRSPDVGSSLSNLTQNIKKFTT</sequence>
<evidence type="ECO:0000256" key="1">
    <source>
        <dbReference type="SAM" id="MobiDB-lite"/>
    </source>
</evidence>